<feature type="transmembrane region" description="Helical" evidence="6">
    <location>
        <begin position="85"/>
        <end position="106"/>
    </location>
</feature>
<evidence type="ECO:0000256" key="1">
    <source>
        <dbReference type="ARBA" id="ARBA00004651"/>
    </source>
</evidence>
<keyword evidence="4 6" id="KW-1133">Transmembrane helix</keyword>
<protein>
    <submittedName>
        <fullName evidence="7">Uncharacterized membrane-anchored protein YitT (DUF2179 family)</fullName>
    </submittedName>
</protein>
<keyword evidence="3 6" id="KW-0812">Transmembrane</keyword>
<dbReference type="PANTHER" id="PTHR33545">
    <property type="entry name" value="UPF0750 MEMBRANE PROTEIN YITT-RELATED"/>
    <property type="match status" value="1"/>
</dbReference>
<keyword evidence="5 6" id="KW-0472">Membrane</keyword>
<dbReference type="Pfam" id="PF02588">
    <property type="entry name" value="YitT_membrane"/>
    <property type="match status" value="1"/>
</dbReference>
<feature type="transmembrane region" description="Helical" evidence="6">
    <location>
        <begin position="54"/>
        <end position="79"/>
    </location>
</feature>
<organism evidence="7 8">
    <name type="scientific">Rhizobium aquaticum</name>
    <dbReference type="NCBI Taxonomy" id="1549636"/>
    <lineage>
        <taxon>Bacteria</taxon>
        <taxon>Pseudomonadati</taxon>
        <taxon>Pseudomonadota</taxon>
        <taxon>Alphaproteobacteria</taxon>
        <taxon>Hyphomicrobiales</taxon>
        <taxon>Rhizobiaceae</taxon>
        <taxon>Rhizobium/Agrobacterium group</taxon>
        <taxon>Rhizobium</taxon>
    </lineage>
</organism>
<evidence type="ECO:0000256" key="2">
    <source>
        <dbReference type="ARBA" id="ARBA00022475"/>
    </source>
</evidence>
<evidence type="ECO:0000313" key="7">
    <source>
        <dbReference type="EMBL" id="MET3613726.1"/>
    </source>
</evidence>
<evidence type="ECO:0000256" key="3">
    <source>
        <dbReference type="ARBA" id="ARBA00022692"/>
    </source>
</evidence>
<keyword evidence="8" id="KW-1185">Reference proteome</keyword>
<proteinExistence type="predicted"/>
<feature type="transmembrane region" description="Helical" evidence="6">
    <location>
        <begin position="24"/>
        <end position="42"/>
    </location>
</feature>
<accession>A0ABV2IZ69</accession>
<dbReference type="PANTHER" id="PTHR33545:SF5">
    <property type="entry name" value="UPF0750 MEMBRANE PROTEIN YITT"/>
    <property type="match status" value="1"/>
</dbReference>
<dbReference type="EMBL" id="JBEPMB010000002">
    <property type="protein sequence ID" value="MET3613726.1"/>
    <property type="molecule type" value="Genomic_DNA"/>
</dbReference>
<dbReference type="Proteomes" id="UP001549047">
    <property type="component" value="Unassembled WGS sequence"/>
</dbReference>
<reference evidence="7 8" key="1">
    <citation type="submission" date="2024-06" db="EMBL/GenBank/DDBJ databases">
        <title>Genomic Encyclopedia of Type Strains, Phase IV (KMG-IV): sequencing the most valuable type-strain genomes for metagenomic binning, comparative biology and taxonomic classification.</title>
        <authorList>
            <person name="Goeker M."/>
        </authorList>
    </citation>
    <scope>NUCLEOTIDE SEQUENCE [LARGE SCALE GENOMIC DNA]</scope>
    <source>
        <strain evidence="7 8">DSM 29780</strain>
    </source>
</reference>
<dbReference type="RefSeq" id="WP_354556240.1">
    <property type="nucleotide sequence ID" value="NZ_JBEPMB010000002.1"/>
</dbReference>
<name>A0ABV2IZ69_9HYPH</name>
<dbReference type="InterPro" id="IPR051461">
    <property type="entry name" value="UPF0750_membrane"/>
</dbReference>
<comment type="caution">
    <text evidence="7">The sequence shown here is derived from an EMBL/GenBank/DDBJ whole genome shotgun (WGS) entry which is preliminary data.</text>
</comment>
<comment type="subcellular location">
    <subcellularLocation>
        <location evidence="1">Cell membrane</location>
        <topology evidence="1">Multi-pass membrane protein</topology>
    </subcellularLocation>
</comment>
<keyword evidence="2" id="KW-1003">Cell membrane</keyword>
<evidence type="ECO:0000256" key="4">
    <source>
        <dbReference type="ARBA" id="ARBA00022989"/>
    </source>
</evidence>
<feature type="transmembrane region" description="Helical" evidence="6">
    <location>
        <begin position="170"/>
        <end position="199"/>
    </location>
</feature>
<evidence type="ECO:0000256" key="6">
    <source>
        <dbReference type="SAM" id="Phobius"/>
    </source>
</evidence>
<evidence type="ECO:0000256" key="5">
    <source>
        <dbReference type="ARBA" id="ARBA00023136"/>
    </source>
</evidence>
<dbReference type="InterPro" id="IPR003740">
    <property type="entry name" value="YitT"/>
</dbReference>
<gene>
    <name evidence="7" type="ORF">ABID16_002055</name>
</gene>
<feature type="transmembrane region" description="Helical" evidence="6">
    <location>
        <begin position="118"/>
        <end position="137"/>
    </location>
</feature>
<evidence type="ECO:0000313" key="8">
    <source>
        <dbReference type="Proteomes" id="UP001549047"/>
    </source>
</evidence>
<sequence>MANISDVFSQLSGRPDRHSIFEDAQGILAGVLIASLGLFFMGKAHLVTSGMAGAAFLLHYASGLSFGLLFFLINLPFYILSFLRMGLAFTLKSFAAVAITSALVDVQSRYLTIGEINPVWAALIGGLLLGFGLLALYRHRASLGGIGILAVYVQDRTRFRAGQVQMAFDAIVLTFAFLAAPLPIVLASVLGAVILNVFVMVNHRSDRYSVLR</sequence>